<keyword evidence="3" id="KW-1185">Reference proteome</keyword>
<evidence type="ECO:0000259" key="1">
    <source>
        <dbReference type="Pfam" id="PF12770"/>
    </source>
</evidence>
<gene>
    <name evidence="2" type="ORF">B0F90DRAFT_1669207</name>
</gene>
<reference evidence="2" key="1">
    <citation type="journal article" date="2022" name="New Phytol.">
        <title>Evolutionary transition to the ectomycorrhizal habit in the genomes of a hyperdiverse lineage of mushroom-forming fungi.</title>
        <authorList>
            <person name="Looney B."/>
            <person name="Miyauchi S."/>
            <person name="Morin E."/>
            <person name="Drula E."/>
            <person name="Courty P.E."/>
            <person name="Kohler A."/>
            <person name="Kuo A."/>
            <person name="LaButti K."/>
            <person name="Pangilinan J."/>
            <person name="Lipzen A."/>
            <person name="Riley R."/>
            <person name="Andreopoulos W."/>
            <person name="He G."/>
            <person name="Johnson J."/>
            <person name="Nolan M."/>
            <person name="Tritt A."/>
            <person name="Barry K.W."/>
            <person name="Grigoriev I.V."/>
            <person name="Nagy L.G."/>
            <person name="Hibbett D."/>
            <person name="Henrissat B."/>
            <person name="Matheny P.B."/>
            <person name="Labbe J."/>
            <person name="Martin F.M."/>
        </authorList>
    </citation>
    <scope>NUCLEOTIDE SEQUENCE</scope>
    <source>
        <strain evidence="2">BPL690</strain>
    </source>
</reference>
<dbReference type="Proteomes" id="UP001203297">
    <property type="component" value="Unassembled WGS sequence"/>
</dbReference>
<dbReference type="Pfam" id="PF12770">
    <property type="entry name" value="CHAT"/>
    <property type="match status" value="1"/>
</dbReference>
<feature type="domain" description="CHAT" evidence="1">
    <location>
        <begin position="751"/>
        <end position="1013"/>
    </location>
</feature>
<protein>
    <submittedName>
        <fullName evidence="2">CHAT domain-containing protein</fullName>
    </submittedName>
</protein>
<comment type="caution">
    <text evidence="2">The sequence shown here is derived from an EMBL/GenBank/DDBJ whole genome shotgun (WGS) entry which is preliminary data.</text>
</comment>
<dbReference type="InterPro" id="IPR024983">
    <property type="entry name" value="CHAT_dom"/>
</dbReference>
<evidence type="ECO:0000313" key="3">
    <source>
        <dbReference type="Proteomes" id="UP001203297"/>
    </source>
</evidence>
<proteinExistence type="predicted"/>
<evidence type="ECO:0000313" key="2">
    <source>
        <dbReference type="EMBL" id="KAI0298175.1"/>
    </source>
</evidence>
<organism evidence="2 3">
    <name type="scientific">Multifurca ochricompacta</name>
    <dbReference type="NCBI Taxonomy" id="376703"/>
    <lineage>
        <taxon>Eukaryota</taxon>
        <taxon>Fungi</taxon>
        <taxon>Dikarya</taxon>
        <taxon>Basidiomycota</taxon>
        <taxon>Agaricomycotina</taxon>
        <taxon>Agaricomycetes</taxon>
        <taxon>Russulales</taxon>
        <taxon>Russulaceae</taxon>
        <taxon>Multifurca</taxon>
    </lineage>
</organism>
<name>A0AAD4QL06_9AGAM</name>
<dbReference type="AlphaFoldDB" id="A0AAD4QL06"/>
<dbReference type="EMBL" id="WTXG01000030">
    <property type="protein sequence ID" value="KAI0298175.1"/>
    <property type="molecule type" value="Genomic_DNA"/>
</dbReference>
<sequence length="1014" mass="114298">MSTPELSLSQIDDDISRFKSILLPLPRSHPLRPSFLHSLAQAQLCRYTLSDQKEDLDNSILHFTEVLLLPHPLTESDDDIVRILFHLTFALLRRSVEFKQSEDVTYSIEYLHYLRDQPLETSGIPHQQVTSFLVEALALQVELKSSNVIKSIEEMAILCHELLTLDNLTGFPTRAIITLARVAIEEFSLLNIGKRPLGQVIECLREAHTRLPDLQRVSFALAWSLVLRFDATFSTDDYEEATIILDSIATSDPPGDSSESYKTSASKLVTLIAYGRATSYGNPEYLEESISRFRALLGIIPLSDPLRPHFARSLANCVKMRSELFGVGGGLEEERSSTLALPSFQHLAASVAKWNVDQSQPSMQGEEFDQHLNALRSVNHLYDMADVEEAIKYCRTLLASPLTINFLKYATSWSLTILLRRRFECTNKLEYLDESIIFNRDVLKMPSAKNRHLPIASKLITSLSSRLVLLGRIDDFVEMLQLFPIAANDRHASVPDRFQFSCFWAEVMQRFGHPSASSVYDNSMSLMQDSLTFAPTLHIQHSRLVSMRNNYEKLPLDYASYQIQTGRLRKAIETLDRGRALIWSEMRGLRTSIHKLLQVDSSLANRFASVNQELESLTLSVSSSGNADDAAAQGPDGMDTFGHLVIKQRKLLEERDQLILQIKALPSFEDFLKVPHFDTLRSAASQGPVITINHSRWRSDIIIILHDSSPSLITTPDDFYERAKGLRDKLVAARDEGLDSKNYDDALSSVLEGLYDLVGQPVIERLHALNIPDRSRIWWCPTSVFCSLPFTQWVQFHQTTASNTLIDSRKSGSQGLKKPSVLLMAQPDETLPGAWEEMEVVQAVNAKVTTLIGEMATPTAVLEALQDHEFAHFVCHGTLETGKPFDASFELYGGERLTLLDIVRSQLPAAEFAFLSACHTAELTDESMSDEALHLAAAMQYCGFRSVVGTMWAMLDEDGRDLSKHFYKSVFSRREGGVPYYERSAKALRDAVKKLRRKRGMTLERWVNFVHYGA</sequence>
<accession>A0AAD4QL06</accession>